<sequence>MECRHCASPLEKPGDFCLICREQNTEAIVLDVARDRVTLTMLGADDDPAHTNSSSNPNPNSNSGPDGEQNQVLGETTITTTPEDGENEPVELRNFAGLVGDEIRRKRPKEVYAGGERDVIRAIRADVHHDFYRVADENPVEAVRKRRGTRALDVVETPPAEKIGGSHSTLIGGRTGMRAIQTVAGHPHVKKVIPGPIDAGGKGSQSGLRAKVTRADNGGNVRMLLRDGSSVQENRVVTTARDREMGERIRADLNDVLAESEFQ</sequence>
<evidence type="ECO:0000256" key="1">
    <source>
        <dbReference type="SAM" id="MobiDB-lite"/>
    </source>
</evidence>
<dbReference type="AlphaFoldDB" id="D3SXR6"/>
<dbReference type="Proteomes" id="UP000001879">
    <property type="component" value="Chromosome"/>
</dbReference>
<dbReference type="RefSeq" id="WP_004215395.1">
    <property type="nucleotide sequence ID" value="NC_013922.1"/>
</dbReference>
<reference evidence="3 5" key="3">
    <citation type="journal article" date="2014" name="PLoS Genet.">
        <title>Phylogenetically driven sequencing of extremely halophilic archaea reveals strategies for static and dynamic osmo-response.</title>
        <authorList>
            <person name="Becker E.A."/>
            <person name="Seitzer P.M."/>
            <person name="Tritt A."/>
            <person name="Larsen D."/>
            <person name="Krusor M."/>
            <person name="Yao A.I."/>
            <person name="Wu D."/>
            <person name="Madern D."/>
            <person name="Eisen J.A."/>
            <person name="Darling A.E."/>
            <person name="Facciotti M.T."/>
        </authorList>
    </citation>
    <scope>NUCLEOTIDE SEQUENCE [LARGE SCALE GENOMIC DNA]</scope>
    <source>
        <strain evidence="5">ATCC 43099 / DSM 3394 / CCM 3739 / CIP 104546 / IAM 13178 / JCM 8861 / NBRC 102185 / NCIMB 2190 / MS3</strain>
        <strain evidence="3">MS-3</strain>
    </source>
</reference>
<evidence type="ECO:0000313" key="5">
    <source>
        <dbReference type="Proteomes" id="UP000011543"/>
    </source>
</evidence>
<feature type="region of interest" description="Disordered" evidence="1">
    <location>
        <begin position="43"/>
        <end position="71"/>
    </location>
</feature>
<dbReference type="STRING" id="547559.Nmag_2455"/>
<evidence type="ECO:0000313" key="4">
    <source>
        <dbReference type="Proteomes" id="UP000001879"/>
    </source>
</evidence>
<dbReference type="Proteomes" id="UP000011543">
    <property type="component" value="Unassembled WGS sequence"/>
</dbReference>
<protein>
    <submittedName>
        <fullName evidence="2">DUF2103 family protein</fullName>
    </submittedName>
</protein>
<dbReference type="OrthoDB" id="50478at2157"/>
<reference evidence="2" key="4">
    <citation type="submission" date="2016-09" db="EMBL/GenBank/DDBJ databases">
        <authorList>
            <person name="Pfeiffer F."/>
        </authorList>
    </citation>
    <scope>NUCLEOTIDE SEQUENCE</scope>
    <source>
        <strain evidence="2">ATCC 43099</strain>
    </source>
</reference>
<feature type="compositionally biased region" description="Low complexity" evidence="1">
    <location>
        <begin position="52"/>
        <end position="63"/>
    </location>
</feature>
<dbReference type="Pfam" id="PF09876">
    <property type="entry name" value="DUF2103"/>
    <property type="match status" value="1"/>
</dbReference>
<dbReference type="InterPro" id="IPR018664">
    <property type="entry name" value="DUF2103_metal-binding"/>
</dbReference>
<keyword evidence="4" id="KW-1185">Reference proteome</keyword>
<dbReference type="eggNOG" id="arCOG02192">
    <property type="taxonomic scope" value="Archaea"/>
</dbReference>
<accession>D3SXR6</accession>
<dbReference type="GeneID" id="8825308"/>
<name>D3SXR6_NATMM</name>
<dbReference type="PATRIC" id="fig|547559.17.peg.1597"/>
<reference evidence="2 4" key="2">
    <citation type="journal article" date="2012" name="BMC Genomics">
        <title>A comparative genomics perspective on the genetic content of the alkaliphilic haloarchaeon Natrialba magadii ATCC 43099T.</title>
        <authorList>
            <person name="Siddaramappa S."/>
            <person name="Challacombe J.F."/>
            <person name="Decastro R.E."/>
            <person name="Pfeiffer F."/>
            <person name="Sastre D.E."/>
            <person name="Gimenez M.I."/>
            <person name="Paggi R.A."/>
            <person name="Detter J.C."/>
            <person name="Davenport K.W."/>
            <person name="Goodwin L.A."/>
            <person name="Kyrpides N."/>
            <person name="Tapia R."/>
            <person name="Pitluck S."/>
            <person name="Lucas S."/>
            <person name="Woyke T."/>
            <person name="Maupin-Furlow J.A."/>
        </authorList>
    </citation>
    <scope>NUCLEOTIDE SEQUENCE [LARGE SCALE GENOMIC DNA]</scope>
    <source>
        <strain evidence="2">ATCC 43099</strain>
        <strain evidence="4">ATCC 43099 / DSM 3394 / CCM 3739 / CIP 104546 / IAM 13178 / JCM 8861 / NBRC 102185 / NCIMB 2190 / MS3</strain>
    </source>
</reference>
<organism evidence="2 4">
    <name type="scientific">Natrialba magadii (strain ATCC 43099 / DSM 3394 / CCM 3739 / CIP 104546 / IAM 13178 / JCM 8861 / NBRC 102185 / NCIMB 2190 / MS3)</name>
    <name type="common">Natronobacterium magadii</name>
    <dbReference type="NCBI Taxonomy" id="547559"/>
    <lineage>
        <taxon>Archaea</taxon>
        <taxon>Methanobacteriati</taxon>
        <taxon>Methanobacteriota</taxon>
        <taxon>Stenosarchaea group</taxon>
        <taxon>Halobacteria</taxon>
        <taxon>Halobacteriales</taxon>
        <taxon>Natrialbaceae</taxon>
        <taxon>Natrialba</taxon>
    </lineage>
</organism>
<reference evidence="4" key="1">
    <citation type="submission" date="2010-02" db="EMBL/GenBank/DDBJ databases">
        <title>Complete sequence of chromosome of Natrialba magadii ATCC 43099.</title>
        <authorList>
            <consortium name="US DOE Joint Genome Institute"/>
            <person name="Lucas S."/>
            <person name="Copeland A."/>
            <person name="Lapidus A."/>
            <person name="Cheng J.-F."/>
            <person name="Bruce D."/>
            <person name="Goodwin L."/>
            <person name="Pitluck S."/>
            <person name="Davenport K."/>
            <person name="Saunders E."/>
            <person name="Detter J.C."/>
            <person name="Han C."/>
            <person name="Tapia R."/>
            <person name="Land M."/>
            <person name="Hauser L."/>
            <person name="Kyrpides N."/>
            <person name="Mikhailova N."/>
            <person name="De Castro R.E."/>
            <person name="Maupin-Furlow J.A."/>
            <person name="Woyke T."/>
        </authorList>
    </citation>
    <scope>NUCLEOTIDE SEQUENCE [LARGE SCALE GENOMIC DNA]</scope>
    <source>
        <strain evidence="4">ATCC 43099 / DSM 3394 / CCM 3739 / CIP 104546 / IAM 13178 / JCM 8861 / NBRC 102185 / NCIMB 2190 / MS3</strain>
    </source>
</reference>
<dbReference type="HOGENOM" id="CLU_1154327_0_0_2"/>
<dbReference type="EMBL" id="CP001932">
    <property type="protein sequence ID" value="ADD06015.1"/>
    <property type="molecule type" value="Genomic_DNA"/>
</dbReference>
<dbReference type="PaxDb" id="547559-Nmag_2455"/>
<evidence type="ECO:0000313" key="3">
    <source>
        <dbReference type="EMBL" id="ELY30476.1"/>
    </source>
</evidence>
<dbReference type="EMBL" id="AOHS01000030">
    <property type="protein sequence ID" value="ELY30476.1"/>
    <property type="molecule type" value="Genomic_DNA"/>
</dbReference>
<evidence type="ECO:0000313" key="2">
    <source>
        <dbReference type="EMBL" id="ADD06015.1"/>
    </source>
</evidence>
<dbReference type="KEGG" id="nmg:Nmag_2455"/>
<proteinExistence type="predicted"/>
<gene>
    <name evidence="2" type="ordered locus">Nmag_2455</name>
    <name evidence="3" type="ORF">C500_08142</name>
</gene>